<comment type="caution">
    <text evidence="6">The sequence shown here is derived from an EMBL/GenBank/DDBJ whole genome shotgun (WGS) entry which is preliminary data.</text>
</comment>
<evidence type="ECO:0000256" key="2">
    <source>
        <dbReference type="SAM" id="MobiDB-lite"/>
    </source>
</evidence>
<organism evidence="6 7">
    <name type="scientific">Deinococcus arcticus</name>
    <dbReference type="NCBI Taxonomy" id="2136176"/>
    <lineage>
        <taxon>Bacteria</taxon>
        <taxon>Thermotogati</taxon>
        <taxon>Deinococcota</taxon>
        <taxon>Deinococci</taxon>
        <taxon>Deinococcales</taxon>
        <taxon>Deinococcaceae</taxon>
        <taxon>Deinococcus</taxon>
    </lineage>
</organism>
<dbReference type="Pfam" id="PF01370">
    <property type="entry name" value="Epimerase"/>
    <property type="match status" value="1"/>
</dbReference>
<proteinExistence type="inferred from homology"/>
<feature type="transmembrane region" description="Helical" evidence="3">
    <location>
        <begin position="342"/>
        <end position="362"/>
    </location>
</feature>
<dbReference type="InterPro" id="IPR036291">
    <property type="entry name" value="NAD(P)-bd_dom_sf"/>
</dbReference>
<protein>
    <submittedName>
        <fullName evidence="6">Sugar transferase</fullName>
    </submittedName>
</protein>
<dbReference type="Gene3D" id="3.40.50.720">
    <property type="entry name" value="NAD(P)-binding Rossmann-like Domain"/>
    <property type="match status" value="1"/>
</dbReference>
<dbReference type="RefSeq" id="WP_107138860.1">
    <property type="nucleotide sequence ID" value="NZ_PYSV01000015.1"/>
</dbReference>
<dbReference type="InterPro" id="IPR001509">
    <property type="entry name" value="Epimerase_deHydtase"/>
</dbReference>
<gene>
    <name evidence="6" type="ORF">C8263_14510</name>
</gene>
<keyword evidence="7" id="KW-1185">Reference proteome</keyword>
<keyword evidence="3" id="KW-0812">Transmembrane</keyword>
<dbReference type="Proteomes" id="UP000240317">
    <property type="component" value="Unassembled WGS sequence"/>
</dbReference>
<evidence type="ECO:0000256" key="3">
    <source>
        <dbReference type="SAM" id="Phobius"/>
    </source>
</evidence>
<dbReference type="AlphaFoldDB" id="A0A2T3W5H1"/>
<evidence type="ECO:0000256" key="1">
    <source>
        <dbReference type="ARBA" id="ARBA00006464"/>
    </source>
</evidence>
<reference evidence="6 7" key="1">
    <citation type="submission" date="2018-03" db="EMBL/GenBank/DDBJ databases">
        <title>Draft genome of Deinococcus sp. OD32.</title>
        <authorList>
            <person name="Wang X.-P."/>
            <person name="Du Z.-J."/>
        </authorList>
    </citation>
    <scope>NUCLEOTIDE SEQUENCE [LARGE SCALE GENOMIC DNA]</scope>
    <source>
        <strain evidence="6 7">OD32</strain>
    </source>
</reference>
<dbReference type="GO" id="GO:0016780">
    <property type="term" value="F:phosphotransferase activity, for other substituted phosphate groups"/>
    <property type="evidence" value="ECO:0007669"/>
    <property type="project" value="TreeGrafter"/>
</dbReference>
<dbReference type="Pfam" id="PF02397">
    <property type="entry name" value="Bac_transf"/>
    <property type="match status" value="1"/>
</dbReference>
<feature type="region of interest" description="Disordered" evidence="2">
    <location>
        <begin position="123"/>
        <end position="142"/>
    </location>
</feature>
<keyword evidence="3" id="KW-0472">Membrane</keyword>
<feature type="domain" description="NAD-dependent epimerase/dehydratase" evidence="4">
    <location>
        <begin position="5"/>
        <end position="228"/>
    </location>
</feature>
<sequence>MKGRVLVVGASGFVGQVVCRDLLRRGYAVRAAARRAEYLPAGAECVALPDLTGPAVNWAPLLAGVTHIVYLAARVHVMNDTHPDPLAAYRAVNRDAPLALAQAAAQAGVRRFVYLSSVKVNGEATQPGQPLTEESRPAPTDPYGVSKLEAEQALLGVGQATGLAVVVLRPPLVYGPGVKANFMALARLAGRGLPLPLGAVDNRRSLIYVENLADLVALALEHPAAAGEVFLASDGEALSTAALTRSLAEAQGRRAWLVNVPVRWLERLGQLTGRAAVMSRLLGSLEVSSAKARTRLGWAPPFPTWQALARTGASLLEGGGIHTRLSARQRLYLALRGPLERVLALVLLVLLGPLIALLALLIRLDSPGPVLFTQQRAGRGHRPFTIYKFRTMRVGTPNLSTEDMVKSGMNPVTRLGGVLRRTSLDELPQLLNVLSGDMALIGPRPALMTQTPVLTLREAAGVDALLPGITGYAQVTGRDDLSDEEKVRRDAAYLQGLGPALDLQVIRLTLQSVIQGTGNK</sequence>
<comment type="similarity">
    <text evidence="1">Belongs to the bacterial sugar transferase family.</text>
</comment>
<feature type="domain" description="Bacterial sugar transferase" evidence="5">
    <location>
        <begin position="340"/>
        <end position="514"/>
    </location>
</feature>
<name>A0A2T3W5H1_9DEIO</name>
<evidence type="ECO:0000313" key="7">
    <source>
        <dbReference type="Proteomes" id="UP000240317"/>
    </source>
</evidence>
<evidence type="ECO:0000259" key="4">
    <source>
        <dbReference type="Pfam" id="PF01370"/>
    </source>
</evidence>
<evidence type="ECO:0000313" key="6">
    <source>
        <dbReference type="EMBL" id="PTA67122.1"/>
    </source>
</evidence>
<keyword evidence="6" id="KW-0808">Transferase</keyword>
<dbReference type="InterPro" id="IPR003362">
    <property type="entry name" value="Bact_transf"/>
</dbReference>
<keyword evidence="3" id="KW-1133">Transmembrane helix</keyword>
<dbReference type="EMBL" id="PYSV01000015">
    <property type="protein sequence ID" value="PTA67122.1"/>
    <property type="molecule type" value="Genomic_DNA"/>
</dbReference>
<evidence type="ECO:0000259" key="5">
    <source>
        <dbReference type="Pfam" id="PF02397"/>
    </source>
</evidence>
<dbReference type="OrthoDB" id="9808602at2"/>
<dbReference type="PANTHER" id="PTHR30576">
    <property type="entry name" value="COLANIC BIOSYNTHESIS UDP-GLUCOSE LIPID CARRIER TRANSFERASE"/>
    <property type="match status" value="1"/>
</dbReference>
<accession>A0A2T3W5H1</accession>
<dbReference type="SUPFAM" id="SSF51735">
    <property type="entry name" value="NAD(P)-binding Rossmann-fold domains"/>
    <property type="match status" value="1"/>
</dbReference>
<dbReference type="PANTHER" id="PTHR30576:SF10">
    <property type="entry name" value="SLL5057 PROTEIN"/>
    <property type="match status" value="1"/>
</dbReference>